<dbReference type="InParanoid" id="F4RTQ3"/>
<dbReference type="Proteomes" id="UP000001072">
    <property type="component" value="Unassembled WGS sequence"/>
</dbReference>
<sequence>MRANRQNDNNNNRTPPVVIDLTISPRAQREVERLQEYHRNQDDKLAMRQIIKIIQDKRREEFCLLREALGQVYSYTGRYLQLPGEKEVAAQLLRPGNLGSEFVNDFDNDAKWHWLQLRVNAL</sequence>
<accession>F4RTQ3</accession>
<keyword evidence="2" id="KW-1185">Reference proteome</keyword>
<dbReference type="VEuPathDB" id="FungiDB:MELLADRAFT_65025"/>
<dbReference type="RefSeq" id="XP_007412427.1">
    <property type="nucleotide sequence ID" value="XM_007412365.1"/>
</dbReference>
<name>F4RTQ3_MELLP</name>
<dbReference type="KEGG" id="mlr:MELLADRAFT_65025"/>
<dbReference type="HOGENOM" id="CLU_2027237_0_0_1"/>
<dbReference type="GeneID" id="18930362"/>
<gene>
    <name evidence="1" type="ORF">MELLADRAFT_65025</name>
</gene>
<organism evidence="2">
    <name type="scientific">Melampsora larici-populina (strain 98AG31 / pathotype 3-4-7)</name>
    <name type="common">Poplar leaf rust fungus</name>
    <dbReference type="NCBI Taxonomy" id="747676"/>
    <lineage>
        <taxon>Eukaryota</taxon>
        <taxon>Fungi</taxon>
        <taxon>Dikarya</taxon>
        <taxon>Basidiomycota</taxon>
        <taxon>Pucciniomycotina</taxon>
        <taxon>Pucciniomycetes</taxon>
        <taxon>Pucciniales</taxon>
        <taxon>Melampsoraceae</taxon>
        <taxon>Melampsora</taxon>
    </lineage>
</organism>
<protein>
    <submittedName>
        <fullName evidence="1">Uncharacterized protein</fullName>
    </submittedName>
</protein>
<proteinExistence type="predicted"/>
<dbReference type="EMBL" id="GL883119">
    <property type="protein sequence ID" value="EGG04298.1"/>
    <property type="molecule type" value="Genomic_DNA"/>
</dbReference>
<evidence type="ECO:0000313" key="2">
    <source>
        <dbReference type="Proteomes" id="UP000001072"/>
    </source>
</evidence>
<dbReference type="AlphaFoldDB" id="F4RTQ3"/>
<reference evidence="2" key="1">
    <citation type="journal article" date="2011" name="Proc. Natl. Acad. Sci. U.S.A.">
        <title>Obligate biotrophy features unraveled by the genomic analysis of rust fungi.</title>
        <authorList>
            <person name="Duplessis S."/>
            <person name="Cuomo C.A."/>
            <person name="Lin Y.-C."/>
            <person name="Aerts A."/>
            <person name="Tisserant E."/>
            <person name="Veneault-Fourrey C."/>
            <person name="Joly D.L."/>
            <person name="Hacquard S."/>
            <person name="Amselem J."/>
            <person name="Cantarel B.L."/>
            <person name="Chiu R."/>
            <person name="Coutinho P.M."/>
            <person name="Feau N."/>
            <person name="Field M."/>
            <person name="Frey P."/>
            <person name="Gelhaye E."/>
            <person name="Goldberg J."/>
            <person name="Grabherr M.G."/>
            <person name="Kodira C.D."/>
            <person name="Kohler A."/>
            <person name="Kuees U."/>
            <person name="Lindquist E.A."/>
            <person name="Lucas S.M."/>
            <person name="Mago R."/>
            <person name="Mauceli E."/>
            <person name="Morin E."/>
            <person name="Murat C."/>
            <person name="Pangilinan J.L."/>
            <person name="Park R."/>
            <person name="Pearson M."/>
            <person name="Quesneville H."/>
            <person name="Rouhier N."/>
            <person name="Sakthikumar S."/>
            <person name="Salamov A.A."/>
            <person name="Schmutz J."/>
            <person name="Selles B."/>
            <person name="Shapiro H."/>
            <person name="Tanguay P."/>
            <person name="Tuskan G.A."/>
            <person name="Henrissat B."/>
            <person name="Van de Peer Y."/>
            <person name="Rouze P."/>
            <person name="Ellis J.G."/>
            <person name="Dodds P.N."/>
            <person name="Schein J.E."/>
            <person name="Zhong S."/>
            <person name="Hamelin R.C."/>
            <person name="Grigoriev I.V."/>
            <person name="Szabo L.J."/>
            <person name="Martin F."/>
        </authorList>
    </citation>
    <scope>NUCLEOTIDE SEQUENCE [LARGE SCALE GENOMIC DNA]</scope>
    <source>
        <strain evidence="2">98AG31 / pathotype 3-4-7</strain>
    </source>
</reference>
<evidence type="ECO:0000313" key="1">
    <source>
        <dbReference type="EMBL" id="EGG04298.1"/>
    </source>
</evidence>
<dbReference type="OrthoDB" id="10401585at2759"/>